<comment type="caution">
    <text evidence="2">The sequence shown here is derived from an EMBL/GenBank/DDBJ whole genome shotgun (WGS) entry which is preliminary data.</text>
</comment>
<dbReference type="Gene3D" id="3.30.1380.20">
    <property type="entry name" value="Trafficking protein particle complex subunit 3"/>
    <property type="match status" value="1"/>
</dbReference>
<name>A0A7C5LB33_AQUAO</name>
<dbReference type="AlphaFoldDB" id="A0A7C5LB33"/>
<organism evidence="2">
    <name type="scientific">Aquifex aeolicus</name>
    <dbReference type="NCBI Taxonomy" id="63363"/>
    <lineage>
        <taxon>Bacteria</taxon>
        <taxon>Pseudomonadati</taxon>
        <taxon>Aquificota</taxon>
        <taxon>Aquificia</taxon>
        <taxon>Aquificales</taxon>
        <taxon>Aquificaceae</taxon>
        <taxon>Aquifex</taxon>
    </lineage>
</organism>
<evidence type="ECO:0000313" key="2">
    <source>
        <dbReference type="EMBL" id="HHJ64630.1"/>
    </source>
</evidence>
<accession>A0A7C5LB33</accession>
<evidence type="ECO:0000259" key="1">
    <source>
        <dbReference type="SMART" id="SM00989"/>
    </source>
</evidence>
<dbReference type="EMBL" id="DRNB01000252">
    <property type="protein sequence ID" value="HHJ64630.1"/>
    <property type="molecule type" value="Genomic_DNA"/>
</dbReference>
<dbReference type="PANTHER" id="PTHR35090:SF2">
    <property type="entry name" value="ARSR FAMILY TRANSCRIPTIONAL REGULATOR"/>
    <property type="match status" value="1"/>
</dbReference>
<sequence length="160" mass="18100">MRDWFSIIGNINRPVLGEEIPILIFRAFRIYSGEYLKDLMGEKGAVVLFQNAGRELGRELGDKLKDEDLERYLSNVQSFVKDSKIGLLVVEEIDQRKAVLRLDECITCAGMPNVGARICHFETGFVAGIFETFMEKKVRAVETKCNAMGEETCEVTVDIE</sequence>
<proteinExistence type="predicted"/>
<dbReference type="InterPro" id="IPR004096">
    <property type="entry name" value="V4R"/>
</dbReference>
<dbReference type="PANTHER" id="PTHR35090">
    <property type="entry name" value="DNA-DIRECTED RNA POLYMERASE SUBUNIT I"/>
    <property type="match status" value="1"/>
</dbReference>
<dbReference type="Pfam" id="PF02830">
    <property type="entry name" value="V4R"/>
    <property type="match status" value="1"/>
</dbReference>
<dbReference type="Proteomes" id="UP000885792">
    <property type="component" value="Unassembled WGS sequence"/>
</dbReference>
<dbReference type="InterPro" id="IPR024096">
    <property type="entry name" value="NO_sig/Golgi_transp_ligand-bd"/>
</dbReference>
<protein>
    <submittedName>
        <fullName evidence="2">4-vinyl reductase</fullName>
    </submittedName>
</protein>
<gene>
    <name evidence="2" type="ORF">ENJ61_06945</name>
</gene>
<dbReference type="SUPFAM" id="SSF111126">
    <property type="entry name" value="Ligand-binding domain in the NO signalling and Golgi transport"/>
    <property type="match status" value="1"/>
</dbReference>
<dbReference type="SMART" id="SM00989">
    <property type="entry name" value="V4R"/>
    <property type="match status" value="1"/>
</dbReference>
<feature type="domain" description="4-vinyl reductase 4VR" evidence="1">
    <location>
        <begin position="97"/>
        <end position="159"/>
    </location>
</feature>
<reference evidence="2" key="1">
    <citation type="journal article" date="2020" name="mSystems">
        <title>Genome- and Community-Level Interaction Insights into Carbon Utilization and Element Cycling Functions of Hydrothermarchaeota in Hydrothermal Sediment.</title>
        <authorList>
            <person name="Zhou Z."/>
            <person name="Liu Y."/>
            <person name="Xu W."/>
            <person name="Pan J."/>
            <person name="Luo Z.H."/>
            <person name="Li M."/>
        </authorList>
    </citation>
    <scope>NUCLEOTIDE SEQUENCE [LARGE SCALE GENOMIC DNA]</scope>
    <source>
        <strain evidence="2">HyVt-501</strain>
    </source>
</reference>